<protein>
    <submittedName>
        <fullName evidence="3">Formylaminopyrimidine-binding protein</fullName>
    </submittedName>
</protein>
<feature type="domain" description="SsuA/THI5-like" evidence="2">
    <location>
        <begin position="45"/>
        <end position="258"/>
    </location>
</feature>
<keyword evidence="4" id="KW-1185">Reference proteome</keyword>
<dbReference type="InterPro" id="IPR027939">
    <property type="entry name" value="NMT1/THI5"/>
</dbReference>
<dbReference type="Gene3D" id="3.40.190.10">
    <property type="entry name" value="Periplasmic binding protein-like II"/>
    <property type="match status" value="2"/>
</dbReference>
<dbReference type="Pfam" id="PF09084">
    <property type="entry name" value="NMT1"/>
    <property type="match status" value="1"/>
</dbReference>
<evidence type="ECO:0000259" key="2">
    <source>
        <dbReference type="Pfam" id="PF09084"/>
    </source>
</evidence>
<evidence type="ECO:0000256" key="1">
    <source>
        <dbReference type="SAM" id="SignalP"/>
    </source>
</evidence>
<dbReference type="KEGG" id="kme:H0A61_02020"/>
<feature type="chain" id="PRO_5033995675" evidence="1">
    <location>
        <begin position="27"/>
        <end position="331"/>
    </location>
</feature>
<sequence>MKKGIILITIMSVVFALLTGCNSVSEQTAETELEKVTVLLDWVPNTNHTGLYVAKAKGFFKEQGLEVEIIQPSEGGTAQLIAAGQGDFGISYQEEVTNARAMDIPVVAVAAIIQHNTSGFAAPVEKGIKTPKDFAGKKYGGWGSPMEIAMLEALMAPYGVSVDQVEIVNIGSADFFTSVEKDVDFAWIYYGWTGIEAELRGVELNFILLQDEDPALDFYTPVIIVEESLIEKNPELIRRFLEGVSRGYEFAIQNPEEAAEILLEYVPELNRDLVIASQKYLAKQYKADAPRWGEMKQEVWKTYADWMYERNLLPKNIDPSKAFTNEFLPKE</sequence>
<organism evidence="3 4">
    <name type="scientific">Koleobacter methoxysyntrophicus</name>
    <dbReference type="NCBI Taxonomy" id="2751313"/>
    <lineage>
        <taxon>Bacteria</taxon>
        <taxon>Bacillati</taxon>
        <taxon>Bacillota</taxon>
        <taxon>Clostridia</taxon>
        <taxon>Koleobacterales</taxon>
        <taxon>Koleobacteraceae</taxon>
        <taxon>Koleobacter</taxon>
    </lineage>
</organism>
<dbReference type="AlphaFoldDB" id="A0A8A0RN08"/>
<evidence type="ECO:0000313" key="4">
    <source>
        <dbReference type="Proteomes" id="UP000662904"/>
    </source>
</evidence>
<evidence type="ECO:0000313" key="3">
    <source>
        <dbReference type="EMBL" id="QSQ09643.1"/>
    </source>
</evidence>
<dbReference type="PANTHER" id="PTHR31528">
    <property type="entry name" value="4-AMINO-5-HYDROXYMETHYL-2-METHYLPYRIMIDINE PHOSPHATE SYNTHASE THI11-RELATED"/>
    <property type="match status" value="1"/>
</dbReference>
<accession>A0A8A0RN08</accession>
<dbReference type="SUPFAM" id="SSF53850">
    <property type="entry name" value="Periplasmic binding protein-like II"/>
    <property type="match status" value="1"/>
</dbReference>
<dbReference type="InterPro" id="IPR015168">
    <property type="entry name" value="SsuA/THI5"/>
</dbReference>
<name>A0A8A0RN08_9FIRM</name>
<dbReference type="PANTHER" id="PTHR31528:SF3">
    <property type="entry name" value="THIAMINE BIOSYNTHESIS PROTEIN HI_0357-RELATED"/>
    <property type="match status" value="1"/>
</dbReference>
<dbReference type="GO" id="GO:0009228">
    <property type="term" value="P:thiamine biosynthetic process"/>
    <property type="evidence" value="ECO:0007669"/>
    <property type="project" value="InterPro"/>
</dbReference>
<dbReference type="PROSITE" id="PS51257">
    <property type="entry name" value="PROKAR_LIPOPROTEIN"/>
    <property type="match status" value="1"/>
</dbReference>
<feature type="signal peptide" evidence="1">
    <location>
        <begin position="1"/>
        <end position="26"/>
    </location>
</feature>
<gene>
    <name evidence="3" type="primary">thiY</name>
    <name evidence="3" type="ORF">H0A61_02020</name>
</gene>
<keyword evidence="1" id="KW-0732">Signal</keyword>
<dbReference type="RefSeq" id="WP_206706989.1">
    <property type="nucleotide sequence ID" value="NZ_CP059066.1"/>
</dbReference>
<reference evidence="3" key="1">
    <citation type="submission" date="2020-07" db="EMBL/GenBank/DDBJ databases">
        <title>Koleobacter methoxysyntrophicus gen. nov., sp. nov., a novel anaerobic bacterium isolated from deep subsurface oil field and proposal of Koleobacterales ord. nov. in the phylum Firmicutes.</title>
        <authorList>
            <person name="Sakamoto S."/>
            <person name="Tamaki H."/>
        </authorList>
    </citation>
    <scope>NUCLEOTIDE SEQUENCE</scope>
    <source>
        <strain evidence="3">NRmbB1</strain>
    </source>
</reference>
<proteinExistence type="predicted"/>
<dbReference type="Proteomes" id="UP000662904">
    <property type="component" value="Chromosome"/>
</dbReference>
<dbReference type="EMBL" id="CP059066">
    <property type="protein sequence ID" value="QSQ09643.1"/>
    <property type="molecule type" value="Genomic_DNA"/>
</dbReference>